<evidence type="ECO:0000259" key="3">
    <source>
        <dbReference type="SMART" id="SM00062"/>
    </source>
</evidence>
<keyword evidence="2" id="KW-0732">Signal</keyword>
<evidence type="ECO:0000256" key="2">
    <source>
        <dbReference type="ARBA" id="ARBA00022729"/>
    </source>
</evidence>
<dbReference type="SMART" id="SM00062">
    <property type="entry name" value="PBPb"/>
    <property type="match status" value="1"/>
</dbReference>
<dbReference type="SUPFAM" id="SSF53850">
    <property type="entry name" value="Periplasmic binding protein-like II"/>
    <property type="match status" value="1"/>
</dbReference>
<comment type="similarity">
    <text evidence="1">Belongs to the bacterial solute-binding protein 3 family.</text>
</comment>
<evidence type="ECO:0000313" key="5">
    <source>
        <dbReference type="Proteomes" id="UP000569732"/>
    </source>
</evidence>
<dbReference type="PANTHER" id="PTHR35936">
    <property type="entry name" value="MEMBRANE-BOUND LYTIC MUREIN TRANSGLYCOSYLASE F"/>
    <property type="match status" value="1"/>
</dbReference>
<gene>
    <name evidence="4" type="ORF">H0A36_15980</name>
</gene>
<reference evidence="4 5" key="1">
    <citation type="submission" date="2020-07" db="EMBL/GenBank/DDBJ databases">
        <title>Endozoicomonas sp. nov., isolated from sediment.</title>
        <authorList>
            <person name="Gu T."/>
        </authorList>
    </citation>
    <scope>NUCLEOTIDE SEQUENCE [LARGE SCALE GENOMIC DNA]</scope>
    <source>
        <strain evidence="4 5">SM1973</strain>
    </source>
</reference>
<dbReference type="Proteomes" id="UP000569732">
    <property type="component" value="Unassembled WGS sequence"/>
</dbReference>
<proteinExistence type="inferred from homology"/>
<keyword evidence="5" id="KW-1185">Reference proteome</keyword>
<feature type="domain" description="Solute-binding protein family 3/N-terminal" evidence="3">
    <location>
        <begin position="21"/>
        <end position="244"/>
    </location>
</feature>
<dbReference type="Gene3D" id="3.40.190.10">
    <property type="entry name" value="Periplasmic binding protein-like II"/>
    <property type="match status" value="2"/>
</dbReference>
<dbReference type="PANTHER" id="PTHR35936:SF25">
    <property type="entry name" value="ABC TRANSPORTER SUBSTRATE-BINDING PROTEIN"/>
    <property type="match status" value="1"/>
</dbReference>
<dbReference type="Pfam" id="PF00497">
    <property type="entry name" value="SBP_bac_3"/>
    <property type="match status" value="1"/>
</dbReference>
<name>A0A853IDC7_9GAMM</name>
<organism evidence="4 5">
    <name type="scientific">Spartinivicinus marinus</name>
    <dbReference type="NCBI Taxonomy" id="2994442"/>
    <lineage>
        <taxon>Bacteria</taxon>
        <taxon>Pseudomonadati</taxon>
        <taxon>Pseudomonadota</taxon>
        <taxon>Gammaproteobacteria</taxon>
        <taxon>Oceanospirillales</taxon>
        <taxon>Zooshikellaceae</taxon>
        <taxon>Spartinivicinus</taxon>
    </lineage>
</organism>
<protein>
    <submittedName>
        <fullName evidence="4">Transporter substrate-binding domain-containing protein</fullName>
    </submittedName>
</protein>
<accession>A0A853IDC7</accession>
<evidence type="ECO:0000256" key="1">
    <source>
        <dbReference type="ARBA" id="ARBA00010333"/>
    </source>
</evidence>
<dbReference type="EMBL" id="JACCKB010000026">
    <property type="protein sequence ID" value="NYZ67517.1"/>
    <property type="molecule type" value="Genomic_DNA"/>
</dbReference>
<comment type="caution">
    <text evidence="4">The sequence shown here is derived from an EMBL/GenBank/DDBJ whole genome shotgun (WGS) entry which is preliminary data.</text>
</comment>
<dbReference type="AlphaFoldDB" id="A0A853IDC7"/>
<dbReference type="InterPro" id="IPR001638">
    <property type="entry name" value="Solute-binding_3/MltF_N"/>
</dbReference>
<evidence type="ECO:0000313" key="4">
    <source>
        <dbReference type="EMBL" id="NYZ67517.1"/>
    </source>
</evidence>
<sequence length="251" mass="29480">MKLLITIVILLFIPFGFSEDKIRIAADEWPPYSSKNLKFEGVMHRIITEAFSLSNIEVEYGYFTGARALDLVKRGRWDATGGWTPSDERAKYFYFSDILLDETIVFFHLKSIDFDWKQWNDLQKIRIGTTIGYFYGSRFEAAKKKLNLTINQTPKDELNFKMLLKHRIELFPSNLDVGIYILKTNFSTEQFDQITYHPKPVDQGPLVLMFSKKSEKSKQLLNIFNYGLRKLKEDGKYAKFLKDSREGKYFK</sequence>
<dbReference type="RefSeq" id="WP_180569538.1">
    <property type="nucleotide sequence ID" value="NZ_JACCKB010000026.1"/>
</dbReference>